<proteinExistence type="predicted"/>
<dbReference type="EMBL" id="FZNK01000012">
    <property type="protein sequence ID" value="SNR70385.1"/>
    <property type="molecule type" value="Genomic_DNA"/>
</dbReference>
<accession>A0A238YGQ9</accession>
<evidence type="ECO:0000313" key="1">
    <source>
        <dbReference type="EMBL" id="SNR70385.1"/>
    </source>
</evidence>
<organism evidence="1 2">
    <name type="scientific">Halorubrum ezzemoulense</name>
    <name type="common">Halorubrum chaoviator</name>
    <dbReference type="NCBI Taxonomy" id="337243"/>
    <lineage>
        <taxon>Archaea</taxon>
        <taxon>Methanobacteriati</taxon>
        <taxon>Methanobacteriota</taxon>
        <taxon>Stenosarchaea group</taxon>
        <taxon>Halobacteria</taxon>
        <taxon>Halobacteriales</taxon>
        <taxon>Haloferacaceae</taxon>
        <taxon>Halorubrum</taxon>
    </lineage>
</organism>
<gene>
    <name evidence="1" type="ORF">SAMN06266787_11238</name>
</gene>
<dbReference type="AlphaFoldDB" id="A0A238YGQ9"/>
<dbReference type="Proteomes" id="UP000198297">
    <property type="component" value="Unassembled WGS sequence"/>
</dbReference>
<protein>
    <submittedName>
        <fullName evidence="1">Uncharacterized protein</fullName>
    </submittedName>
</protein>
<reference evidence="1 2" key="1">
    <citation type="submission" date="2017-06" db="EMBL/GenBank/DDBJ databases">
        <authorList>
            <person name="Kim H.J."/>
            <person name="Triplett B.A."/>
        </authorList>
    </citation>
    <scope>NUCLEOTIDE SEQUENCE [LARGE SCALE GENOMIC DNA]</scope>
    <source>
        <strain evidence="1 2">DSM 19316</strain>
    </source>
</reference>
<evidence type="ECO:0000313" key="2">
    <source>
        <dbReference type="Proteomes" id="UP000198297"/>
    </source>
</evidence>
<name>A0A238YGQ9_HALEZ</name>
<sequence length="66" mass="7405">MNVLIGCFVCLDSEDESGSLNEVFLPIVYSISDWSNSTKLQDLPAEMPEIPYKIGPTQFFNLLYAT</sequence>